<proteinExistence type="inferred from homology"/>
<comment type="caution">
    <text evidence="15">The sequence shown here is derived from an EMBL/GenBank/DDBJ whole genome shotgun (WGS) entry which is preliminary data.</text>
</comment>
<evidence type="ECO:0000256" key="3">
    <source>
        <dbReference type="ARBA" id="ARBA00006027"/>
    </source>
</evidence>
<feature type="domain" description="Pectinesterase inhibitor" evidence="14">
    <location>
        <begin position="60"/>
        <end position="210"/>
    </location>
</feature>
<protein>
    <recommendedName>
        <fullName evidence="5">pectinesterase</fullName>
        <ecNumber evidence="5">3.1.1.11</ecNumber>
    </recommendedName>
</protein>
<keyword evidence="13" id="KW-0812">Transmembrane</keyword>
<keyword evidence="13" id="KW-1133">Transmembrane helix</keyword>
<organism evidence="15 16">
    <name type="scientific">Manihot esculenta</name>
    <name type="common">Cassava</name>
    <name type="synonym">Jatropha manihot</name>
    <dbReference type="NCBI Taxonomy" id="3983"/>
    <lineage>
        <taxon>Eukaryota</taxon>
        <taxon>Viridiplantae</taxon>
        <taxon>Streptophyta</taxon>
        <taxon>Embryophyta</taxon>
        <taxon>Tracheophyta</taxon>
        <taxon>Spermatophyta</taxon>
        <taxon>Magnoliopsida</taxon>
        <taxon>eudicotyledons</taxon>
        <taxon>Gunneridae</taxon>
        <taxon>Pentapetalae</taxon>
        <taxon>rosids</taxon>
        <taxon>fabids</taxon>
        <taxon>Malpighiales</taxon>
        <taxon>Euphorbiaceae</taxon>
        <taxon>Crotonoideae</taxon>
        <taxon>Manihoteae</taxon>
        <taxon>Manihot</taxon>
    </lineage>
</organism>
<dbReference type="OMA" id="WLPATIN"/>
<dbReference type="NCBIfam" id="TIGR01614">
    <property type="entry name" value="PME_inhib"/>
    <property type="match status" value="1"/>
</dbReference>
<dbReference type="PANTHER" id="PTHR31707">
    <property type="entry name" value="PECTINESTERASE"/>
    <property type="match status" value="1"/>
</dbReference>
<evidence type="ECO:0000256" key="9">
    <source>
        <dbReference type="ARBA" id="ARBA00023157"/>
    </source>
</evidence>
<keyword evidence="10" id="KW-0325">Glycoprotein</keyword>
<comment type="function">
    <text evidence="12">Acts in the modification of cell walls via demethylesterification of cell wall pectin.</text>
</comment>
<accession>A0A2C9UYA5</accession>
<dbReference type="InterPro" id="IPR012334">
    <property type="entry name" value="Pectin_lyas_fold"/>
</dbReference>
<dbReference type="Pfam" id="PF01095">
    <property type="entry name" value="Pectinesterase"/>
    <property type="match status" value="1"/>
</dbReference>
<reference evidence="16" key="1">
    <citation type="journal article" date="2016" name="Nat. Biotechnol.">
        <title>Sequencing wild and cultivated cassava and related species reveals extensive interspecific hybridization and genetic diversity.</title>
        <authorList>
            <person name="Bredeson J.V."/>
            <person name="Lyons J.B."/>
            <person name="Prochnik S.E."/>
            <person name="Wu G.A."/>
            <person name="Ha C.M."/>
            <person name="Edsinger-Gonzales E."/>
            <person name="Grimwood J."/>
            <person name="Schmutz J."/>
            <person name="Rabbi I.Y."/>
            <person name="Egesi C."/>
            <person name="Nauluvula P."/>
            <person name="Lebot V."/>
            <person name="Ndunguru J."/>
            <person name="Mkamilo G."/>
            <person name="Bart R.S."/>
            <person name="Setter T.L."/>
            <person name="Gleadow R.M."/>
            <person name="Kulakow P."/>
            <person name="Ferguson M.E."/>
            <person name="Rounsley S."/>
            <person name="Rokhsar D.S."/>
        </authorList>
    </citation>
    <scope>NUCLEOTIDE SEQUENCE [LARGE SCALE GENOMIC DNA]</scope>
    <source>
        <strain evidence="16">cv. AM560-2</strain>
    </source>
</reference>
<comment type="similarity">
    <text evidence="4">In the C-terminal section; belongs to the pectinesterase family.</text>
</comment>
<evidence type="ECO:0000256" key="1">
    <source>
        <dbReference type="ARBA" id="ARBA00004191"/>
    </source>
</evidence>
<dbReference type="EC" id="3.1.1.11" evidence="5"/>
<dbReference type="CDD" id="cd15798">
    <property type="entry name" value="PMEI-like_3"/>
    <property type="match status" value="1"/>
</dbReference>
<dbReference type="GO" id="GO:0042545">
    <property type="term" value="P:cell wall modification"/>
    <property type="evidence" value="ECO:0007669"/>
    <property type="project" value="InterPro"/>
</dbReference>
<keyword evidence="13" id="KW-0472">Membrane</keyword>
<evidence type="ECO:0000256" key="4">
    <source>
        <dbReference type="ARBA" id="ARBA00007786"/>
    </source>
</evidence>
<dbReference type="GO" id="GO:0045490">
    <property type="term" value="P:pectin catabolic process"/>
    <property type="evidence" value="ECO:0007669"/>
    <property type="project" value="UniProtKB-UniPathway"/>
</dbReference>
<name>A0A2C9UYA5_MANES</name>
<dbReference type="OrthoDB" id="2019149at2759"/>
<dbReference type="AlphaFoldDB" id="A0A2C9UYA5"/>
<keyword evidence="7" id="KW-0378">Hydrolase</keyword>
<gene>
    <name evidence="15" type="ORF">MANES_12G153300v8</name>
</gene>
<keyword evidence="6" id="KW-0134">Cell wall</keyword>
<dbReference type="UniPathway" id="UPA00545">
    <property type="reaction ID" value="UER00823"/>
</dbReference>
<keyword evidence="6" id="KW-0964">Secreted</keyword>
<dbReference type="InterPro" id="IPR035513">
    <property type="entry name" value="Invertase/methylesterase_inhib"/>
</dbReference>
<evidence type="ECO:0000256" key="2">
    <source>
        <dbReference type="ARBA" id="ARBA00005184"/>
    </source>
</evidence>
<dbReference type="Gene3D" id="2.160.20.10">
    <property type="entry name" value="Single-stranded right-handed beta-helix, Pectin lyase-like"/>
    <property type="match status" value="1"/>
</dbReference>
<evidence type="ECO:0000256" key="5">
    <source>
        <dbReference type="ARBA" id="ARBA00013229"/>
    </source>
</evidence>
<keyword evidence="16" id="KW-1185">Reference proteome</keyword>
<comment type="similarity">
    <text evidence="3">In the N-terminal section; belongs to the PMEI family.</text>
</comment>
<evidence type="ECO:0000259" key="14">
    <source>
        <dbReference type="SMART" id="SM00856"/>
    </source>
</evidence>
<evidence type="ECO:0000313" key="15">
    <source>
        <dbReference type="EMBL" id="OAY36067.1"/>
    </source>
</evidence>
<dbReference type="FunFam" id="1.20.140.40:FF:000021">
    <property type="entry name" value="Probable pectinesterase/pectinesterase inhibitor 51"/>
    <property type="match status" value="1"/>
</dbReference>
<dbReference type="SUPFAM" id="SSF101148">
    <property type="entry name" value="Plant invertase/pectin methylesterase inhibitor"/>
    <property type="match status" value="1"/>
</dbReference>
<comment type="subcellular location">
    <subcellularLocation>
        <location evidence="1">Secreted</location>
        <location evidence="1">Cell wall</location>
    </subcellularLocation>
</comment>
<evidence type="ECO:0000256" key="10">
    <source>
        <dbReference type="ARBA" id="ARBA00023180"/>
    </source>
</evidence>
<dbReference type="SUPFAM" id="SSF51126">
    <property type="entry name" value="Pectin lyase-like"/>
    <property type="match status" value="1"/>
</dbReference>
<dbReference type="STRING" id="3983.A0A2C9UYA5"/>
<dbReference type="Pfam" id="PF04043">
    <property type="entry name" value="PMEI"/>
    <property type="match status" value="1"/>
</dbReference>
<comment type="pathway">
    <text evidence="2">Glycan metabolism; pectin degradation; 2-dehydro-3-deoxy-D-gluconate from pectin: step 1/5.</text>
</comment>
<evidence type="ECO:0000256" key="12">
    <source>
        <dbReference type="ARBA" id="ARBA00057335"/>
    </source>
</evidence>
<dbReference type="EMBL" id="CM004398">
    <property type="protein sequence ID" value="OAY36067.1"/>
    <property type="molecule type" value="Genomic_DNA"/>
</dbReference>
<feature type="transmembrane region" description="Helical" evidence="13">
    <location>
        <begin position="20"/>
        <end position="42"/>
    </location>
</feature>
<dbReference type="GO" id="GO:0030599">
    <property type="term" value="F:pectinesterase activity"/>
    <property type="evidence" value="ECO:0000318"/>
    <property type="project" value="GO_Central"/>
</dbReference>
<keyword evidence="9" id="KW-1015">Disulfide bond</keyword>
<dbReference type="SMART" id="SM00856">
    <property type="entry name" value="PMEI"/>
    <property type="match status" value="1"/>
</dbReference>
<dbReference type="GO" id="GO:0046910">
    <property type="term" value="F:pectinesterase inhibitor activity"/>
    <property type="evidence" value="ECO:0000318"/>
    <property type="project" value="GO_Central"/>
</dbReference>
<keyword evidence="8" id="KW-0063">Aspartyl esterase</keyword>
<evidence type="ECO:0000313" key="16">
    <source>
        <dbReference type="Proteomes" id="UP000091857"/>
    </source>
</evidence>
<evidence type="ECO:0000256" key="13">
    <source>
        <dbReference type="SAM" id="Phobius"/>
    </source>
</evidence>
<dbReference type="InterPro" id="IPR006501">
    <property type="entry name" value="Pectinesterase_inhib_dom"/>
</dbReference>
<dbReference type="InterPro" id="IPR011050">
    <property type="entry name" value="Pectin_lyase_fold/virulence"/>
</dbReference>
<dbReference type="InterPro" id="IPR000070">
    <property type="entry name" value="Pectinesterase_cat"/>
</dbReference>
<dbReference type="FunFam" id="2.160.20.10:FF:000001">
    <property type="entry name" value="Pectinesterase"/>
    <property type="match status" value="1"/>
</dbReference>
<dbReference type="Proteomes" id="UP000091857">
    <property type="component" value="Chromosome 12"/>
</dbReference>
<sequence>MTAPTTTSRKNFRRSKSKRLLVIIIVALLLLSLIGVVLFFTLRHKISDSHSPKSSSSSKVPVAAIQLACQATQHPETCQTSLYQSNIVPPNPTPVQIIQSALWVSSQNLSIAQSMLKSLLASAAGNQNITNVAKSCLEILGFSQYRSSVSNNTLPFGKSKNVRAWMSAAVAYQYDCYGGLGYHGGNSQEINKTRAFLEDLITLSSNALSMIVSYDLFGNETRSWRPPKTERDGFWEDPKLGGGIGFRSEFPSNLTVDATVCKNVSSGCYGTVQEAVNAAPNATERRFVIHIKEGVYEEIVRIPFEKKNVVFLGDGMGKTIITGSLSVAQPGVTTYESATVGVLGDGFMASGITFQNAAGPPTYQAVAFRSDSDLSYIENCEFLGNQDTLYAHSLRQFYKSCRIQGNVDFIFGNSAAVFQDCQILIVPRQENPEKGEQNTVTAHGRTDPAQSTGFVFQNCSISGTAEYMALYNSNPKVHKNYLGRPWKEYSRVVYINCSFEALISAEGWMPWNGDFALTTLYYGEYKNSGPGSNLSERVTWSSQIPAEHVNTYSVQSFIQGDEWMPTSASS</sequence>
<evidence type="ECO:0000256" key="8">
    <source>
        <dbReference type="ARBA" id="ARBA00023085"/>
    </source>
</evidence>
<evidence type="ECO:0000256" key="11">
    <source>
        <dbReference type="ARBA" id="ARBA00047928"/>
    </source>
</evidence>
<dbReference type="Gene3D" id="1.20.140.40">
    <property type="entry name" value="Invertase/pectin methylesterase inhibitor family protein"/>
    <property type="match status" value="1"/>
</dbReference>
<dbReference type="Gramene" id="Manes.12G153300.1.v8.1">
    <property type="protein sequence ID" value="Manes.12G153300.1.v8.1.CDS"/>
    <property type="gene ID" value="Manes.12G153300.v8.1"/>
</dbReference>
<evidence type="ECO:0000256" key="6">
    <source>
        <dbReference type="ARBA" id="ARBA00022512"/>
    </source>
</evidence>
<comment type="catalytic activity">
    <reaction evidence="11">
        <text>[(1-&gt;4)-alpha-D-galacturonosyl methyl ester](n) + n H2O = [(1-&gt;4)-alpha-D-galacturonosyl](n) + n methanol + n H(+)</text>
        <dbReference type="Rhea" id="RHEA:22380"/>
        <dbReference type="Rhea" id="RHEA-COMP:14570"/>
        <dbReference type="Rhea" id="RHEA-COMP:14573"/>
        <dbReference type="ChEBI" id="CHEBI:15377"/>
        <dbReference type="ChEBI" id="CHEBI:15378"/>
        <dbReference type="ChEBI" id="CHEBI:17790"/>
        <dbReference type="ChEBI" id="CHEBI:140522"/>
        <dbReference type="ChEBI" id="CHEBI:140523"/>
        <dbReference type="EC" id="3.1.1.11"/>
    </reaction>
</comment>
<evidence type="ECO:0000256" key="7">
    <source>
        <dbReference type="ARBA" id="ARBA00022801"/>
    </source>
</evidence>